<dbReference type="GO" id="GO:0016491">
    <property type="term" value="F:oxidoreductase activity"/>
    <property type="evidence" value="ECO:0007669"/>
    <property type="project" value="UniProtKB-KW"/>
</dbReference>
<gene>
    <name evidence="4" type="ORF">A9Q84_06840</name>
</gene>
<dbReference type="SMART" id="SM00822">
    <property type="entry name" value="PKS_KR"/>
    <property type="match status" value="1"/>
</dbReference>
<keyword evidence="2" id="KW-0560">Oxidoreductase</keyword>
<dbReference type="PANTHER" id="PTHR42879">
    <property type="entry name" value="3-OXOACYL-(ACYL-CARRIER-PROTEIN) REDUCTASE"/>
    <property type="match status" value="1"/>
</dbReference>
<dbReference type="PRINTS" id="PR00081">
    <property type="entry name" value="GDHRDH"/>
</dbReference>
<dbReference type="InterPro" id="IPR002347">
    <property type="entry name" value="SDR_fam"/>
</dbReference>
<dbReference type="Proteomes" id="UP000196531">
    <property type="component" value="Unassembled WGS sequence"/>
</dbReference>
<organism evidence="4 5">
    <name type="scientific">Halobacteriovorax marinus</name>
    <dbReference type="NCBI Taxonomy" id="97084"/>
    <lineage>
        <taxon>Bacteria</taxon>
        <taxon>Pseudomonadati</taxon>
        <taxon>Bdellovibrionota</taxon>
        <taxon>Bacteriovoracia</taxon>
        <taxon>Bacteriovoracales</taxon>
        <taxon>Halobacteriovoraceae</taxon>
        <taxon>Halobacteriovorax</taxon>
    </lineage>
</organism>
<dbReference type="FunFam" id="3.40.50.720:FF:000173">
    <property type="entry name" value="3-oxoacyl-[acyl-carrier protein] reductase"/>
    <property type="match status" value="1"/>
</dbReference>
<dbReference type="PANTHER" id="PTHR42879:SF2">
    <property type="entry name" value="3-OXOACYL-[ACYL-CARRIER-PROTEIN] REDUCTASE FABG"/>
    <property type="match status" value="1"/>
</dbReference>
<dbReference type="PRINTS" id="PR00080">
    <property type="entry name" value="SDRFAMILY"/>
</dbReference>
<feature type="domain" description="Ketoreductase" evidence="3">
    <location>
        <begin position="6"/>
        <end position="181"/>
    </location>
</feature>
<dbReference type="AlphaFoldDB" id="A0A1Y5F9W5"/>
<evidence type="ECO:0000256" key="2">
    <source>
        <dbReference type="ARBA" id="ARBA00023002"/>
    </source>
</evidence>
<evidence type="ECO:0000313" key="4">
    <source>
        <dbReference type="EMBL" id="OUR97906.1"/>
    </source>
</evidence>
<proteinExistence type="inferred from homology"/>
<sequence>MSENKGIALVTGGAGGIGAACCRELAKAGYRVGIHYRSSDLSAKKLMEELPGSFLIKADLSTEVGVDHIYEELKALGGIDVLVNNAGMTKDAPLMRAKLADFDQVVSVNMRSTWYLTKRLGRMMARKSAGRIINISSVVGSTGNAGQSVYAMTKAAINSFTKTCSLEFAHYGILVNSIAPGFIETPMTESLPEEEKLKIIERIPLGRMGKPEDIASMVRFLATEGNYCTGNTFHVNGGMYGAL</sequence>
<protein>
    <recommendedName>
        <fullName evidence="3">Ketoreductase domain-containing protein</fullName>
    </recommendedName>
</protein>
<dbReference type="InterPro" id="IPR057326">
    <property type="entry name" value="KR_dom"/>
</dbReference>
<dbReference type="PROSITE" id="PS51257">
    <property type="entry name" value="PROKAR_LIPOPROTEIN"/>
    <property type="match status" value="1"/>
</dbReference>
<comment type="caution">
    <text evidence="4">The sequence shown here is derived from an EMBL/GenBank/DDBJ whole genome shotgun (WGS) entry which is preliminary data.</text>
</comment>
<reference evidence="5" key="1">
    <citation type="journal article" date="2017" name="Proc. Natl. Acad. Sci. U.S.A.">
        <title>Simulation of Deepwater Horizon oil plume reveals substrate specialization within a complex community of hydrocarbon-degraders.</title>
        <authorList>
            <person name="Hu P."/>
            <person name="Dubinsky E.A."/>
            <person name="Probst A.J."/>
            <person name="Wang J."/>
            <person name="Sieber C.M.K."/>
            <person name="Tom L.M."/>
            <person name="Gardinali P."/>
            <person name="Banfield J.F."/>
            <person name="Atlas R.M."/>
            <person name="Andersen G.L."/>
        </authorList>
    </citation>
    <scope>NUCLEOTIDE SEQUENCE [LARGE SCALE GENOMIC DNA]</scope>
</reference>
<evidence type="ECO:0000256" key="1">
    <source>
        <dbReference type="ARBA" id="ARBA00006484"/>
    </source>
</evidence>
<comment type="similarity">
    <text evidence="1">Belongs to the short-chain dehydrogenases/reductases (SDR) family.</text>
</comment>
<name>A0A1Y5F9W5_9BACT</name>
<dbReference type="SUPFAM" id="SSF51735">
    <property type="entry name" value="NAD(P)-binding Rossmann-fold domains"/>
    <property type="match status" value="1"/>
</dbReference>
<evidence type="ECO:0000259" key="3">
    <source>
        <dbReference type="SMART" id="SM00822"/>
    </source>
</evidence>
<accession>A0A1Y5F9W5</accession>
<dbReference type="EMBL" id="MAAO01000005">
    <property type="protein sequence ID" value="OUR97906.1"/>
    <property type="molecule type" value="Genomic_DNA"/>
</dbReference>
<dbReference type="InterPro" id="IPR050259">
    <property type="entry name" value="SDR"/>
</dbReference>
<dbReference type="Pfam" id="PF13561">
    <property type="entry name" value="adh_short_C2"/>
    <property type="match status" value="1"/>
</dbReference>
<dbReference type="Gene3D" id="3.40.50.720">
    <property type="entry name" value="NAD(P)-binding Rossmann-like Domain"/>
    <property type="match status" value="1"/>
</dbReference>
<evidence type="ECO:0000313" key="5">
    <source>
        <dbReference type="Proteomes" id="UP000196531"/>
    </source>
</evidence>
<dbReference type="InterPro" id="IPR036291">
    <property type="entry name" value="NAD(P)-bd_dom_sf"/>
</dbReference>